<dbReference type="Proteomes" id="UP000078542">
    <property type="component" value="Unassembled WGS sequence"/>
</dbReference>
<accession>A0A195D5B5</accession>
<proteinExistence type="predicted"/>
<evidence type="ECO:0000313" key="2">
    <source>
        <dbReference type="Proteomes" id="UP000078542"/>
    </source>
</evidence>
<protein>
    <submittedName>
        <fullName evidence="1">Uncharacterized protein</fullName>
    </submittedName>
</protein>
<keyword evidence="2" id="KW-1185">Reference proteome</keyword>
<gene>
    <name evidence="1" type="ORF">ALC62_00907</name>
</gene>
<evidence type="ECO:0000313" key="1">
    <source>
        <dbReference type="EMBL" id="KYN08062.1"/>
    </source>
</evidence>
<organism evidence="1 2">
    <name type="scientific">Cyphomyrmex costatus</name>
    <dbReference type="NCBI Taxonomy" id="456900"/>
    <lineage>
        <taxon>Eukaryota</taxon>
        <taxon>Metazoa</taxon>
        <taxon>Ecdysozoa</taxon>
        <taxon>Arthropoda</taxon>
        <taxon>Hexapoda</taxon>
        <taxon>Insecta</taxon>
        <taxon>Pterygota</taxon>
        <taxon>Neoptera</taxon>
        <taxon>Endopterygota</taxon>
        <taxon>Hymenoptera</taxon>
        <taxon>Apocrita</taxon>
        <taxon>Aculeata</taxon>
        <taxon>Formicoidea</taxon>
        <taxon>Formicidae</taxon>
        <taxon>Myrmicinae</taxon>
        <taxon>Cyphomyrmex</taxon>
    </lineage>
</organism>
<sequence>MHDHKSENFIKINPNARRIASGPFECSLIYRLSVCRNFATTSSGQLSPDNHERGVGISVVRIWESLVVEWRMVHLERRTKTEGEKRDRAERDGKKVPGLGIAHFGKALMQSRLGSAYVPPGAFNDTSLSSSSSSWSSSSLHPFDRSRCIPRDIATVVPLCSSRLPLFIAAGSQASRTNGSMTRRERAFASPPRTAFGMCVFKSVSATVHDTA</sequence>
<dbReference type="AlphaFoldDB" id="A0A195D5B5"/>
<name>A0A195D5B5_9HYME</name>
<reference evidence="1 2" key="1">
    <citation type="submission" date="2016-03" db="EMBL/GenBank/DDBJ databases">
        <title>Cyphomyrmex costatus WGS genome.</title>
        <authorList>
            <person name="Nygaard S."/>
            <person name="Hu H."/>
            <person name="Boomsma J."/>
            <person name="Zhang G."/>
        </authorList>
    </citation>
    <scope>NUCLEOTIDE SEQUENCE [LARGE SCALE GENOMIC DNA]</scope>
    <source>
        <strain evidence="1">MS0001</strain>
        <tissue evidence="1">Whole body</tissue>
    </source>
</reference>
<dbReference type="EMBL" id="KQ976818">
    <property type="protein sequence ID" value="KYN08062.1"/>
    <property type="molecule type" value="Genomic_DNA"/>
</dbReference>